<accession>A0A843XBJ1</accession>
<proteinExistence type="predicted"/>
<protein>
    <submittedName>
        <fullName evidence="2">Uncharacterized protein</fullName>
    </submittedName>
</protein>
<dbReference type="AlphaFoldDB" id="A0A843XBJ1"/>
<evidence type="ECO:0000256" key="1">
    <source>
        <dbReference type="SAM" id="MobiDB-lite"/>
    </source>
</evidence>
<name>A0A843XBJ1_COLES</name>
<organism evidence="2 3">
    <name type="scientific">Colocasia esculenta</name>
    <name type="common">Wild taro</name>
    <name type="synonym">Arum esculentum</name>
    <dbReference type="NCBI Taxonomy" id="4460"/>
    <lineage>
        <taxon>Eukaryota</taxon>
        <taxon>Viridiplantae</taxon>
        <taxon>Streptophyta</taxon>
        <taxon>Embryophyta</taxon>
        <taxon>Tracheophyta</taxon>
        <taxon>Spermatophyta</taxon>
        <taxon>Magnoliopsida</taxon>
        <taxon>Liliopsida</taxon>
        <taxon>Araceae</taxon>
        <taxon>Aroideae</taxon>
        <taxon>Colocasieae</taxon>
        <taxon>Colocasia</taxon>
    </lineage>
</organism>
<evidence type="ECO:0000313" key="3">
    <source>
        <dbReference type="Proteomes" id="UP000652761"/>
    </source>
</evidence>
<sequence length="102" mass="11622">MVDAVATRPLNAAYRAVAFTGPAPESDKGVASPTHTPSMKNRDREMFRVVESNPEMELFKMVVQMNFKLHLDKYQLMAKLESQTNQLQLRLEDGSSLFWTEC</sequence>
<dbReference type="EMBL" id="NMUH01007155">
    <property type="protein sequence ID" value="MQM16764.1"/>
    <property type="molecule type" value="Genomic_DNA"/>
</dbReference>
<keyword evidence="3" id="KW-1185">Reference proteome</keyword>
<reference evidence="2" key="1">
    <citation type="submission" date="2017-07" db="EMBL/GenBank/DDBJ databases">
        <title>Taro Niue Genome Assembly and Annotation.</title>
        <authorList>
            <person name="Atibalentja N."/>
            <person name="Keating K."/>
            <person name="Fields C.J."/>
        </authorList>
    </citation>
    <scope>NUCLEOTIDE SEQUENCE</scope>
    <source>
        <strain evidence="2">Niue_2</strain>
        <tissue evidence="2">Leaf</tissue>
    </source>
</reference>
<gene>
    <name evidence="2" type="ORF">Taro_049724</name>
</gene>
<dbReference type="Proteomes" id="UP000652761">
    <property type="component" value="Unassembled WGS sequence"/>
</dbReference>
<feature type="region of interest" description="Disordered" evidence="1">
    <location>
        <begin position="21"/>
        <end position="42"/>
    </location>
</feature>
<comment type="caution">
    <text evidence="2">The sequence shown here is derived from an EMBL/GenBank/DDBJ whole genome shotgun (WGS) entry which is preliminary data.</text>
</comment>
<evidence type="ECO:0000313" key="2">
    <source>
        <dbReference type="EMBL" id="MQM16764.1"/>
    </source>
</evidence>